<dbReference type="GO" id="GO:0035091">
    <property type="term" value="F:phosphatidylinositol binding"/>
    <property type="evidence" value="ECO:0007669"/>
    <property type="project" value="InterPro"/>
</dbReference>
<name>A0AA86VMH1_9FABA</name>
<gene>
    <name evidence="14" type="ORF">AYBTSS11_LOCUS25766</name>
</gene>
<evidence type="ECO:0000256" key="5">
    <source>
        <dbReference type="ARBA" id="ARBA00022753"/>
    </source>
</evidence>
<evidence type="ECO:0000256" key="3">
    <source>
        <dbReference type="ARBA" id="ARBA00022448"/>
    </source>
</evidence>
<dbReference type="GO" id="GO:0005829">
    <property type="term" value="C:cytosol"/>
    <property type="evidence" value="ECO:0007669"/>
    <property type="project" value="UniProtKB-SubCell"/>
</dbReference>
<dbReference type="InterPro" id="IPR044588">
    <property type="entry name" value="EREX-like"/>
</dbReference>
<dbReference type="Gramene" id="rna-AYBTSS11_LOCUS25766">
    <property type="protein sequence ID" value="CAJ1973702.1"/>
    <property type="gene ID" value="gene-AYBTSS11_LOCUS25766"/>
</dbReference>
<dbReference type="SMART" id="SM00312">
    <property type="entry name" value="PX"/>
    <property type="match status" value="1"/>
</dbReference>
<evidence type="ECO:0000256" key="9">
    <source>
        <dbReference type="ARBA" id="ARBA00055681"/>
    </source>
</evidence>
<dbReference type="Gene3D" id="3.30.1520.10">
    <property type="entry name" value="Phox-like domain"/>
    <property type="match status" value="1"/>
</dbReference>
<evidence type="ECO:0000256" key="6">
    <source>
        <dbReference type="ARBA" id="ARBA00022927"/>
    </source>
</evidence>
<keyword evidence="15" id="KW-1185">Reference proteome</keyword>
<keyword evidence="4" id="KW-0963">Cytoplasm</keyword>
<dbReference type="SUPFAM" id="SSF64268">
    <property type="entry name" value="PX domain"/>
    <property type="match status" value="1"/>
</dbReference>
<evidence type="ECO:0000313" key="14">
    <source>
        <dbReference type="EMBL" id="CAJ1973702.1"/>
    </source>
</evidence>
<evidence type="ECO:0000256" key="8">
    <source>
        <dbReference type="ARBA" id="ARBA00023136"/>
    </source>
</evidence>
<dbReference type="Pfam" id="PF00787">
    <property type="entry name" value="PX"/>
    <property type="match status" value="1"/>
</dbReference>
<accession>A0AA86VMH1</accession>
<dbReference type="PANTHER" id="PTHR46856:SF1">
    <property type="entry name" value="PX DOMAIN-CONTAINING PROTEIN EREL1-RELATED"/>
    <property type="match status" value="1"/>
</dbReference>
<protein>
    <recommendedName>
        <fullName evidence="13">PX domain-containing protein</fullName>
    </recommendedName>
</protein>
<evidence type="ECO:0000256" key="11">
    <source>
        <dbReference type="SAM" id="MobiDB-lite"/>
    </source>
</evidence>
<feature type="domain" description="PX" evidence="13">
    <location>
        <begin position="102"/>
        <end position="219"/>
    </location>
</feature>
<dbReference type="FunFam" id="3.30.1520.10:FF:000060">
    <property type="entry name" value="Phox (PX) domain-containing protein"/>
    <property type="match status" value="1"/>
</dbReference>
<keyword evidence="7 10" id="KW-0175">Coiled coil</keyword>
<sequence length="777" mass="87075">MLFYRRGKIHKTHALRSRLFLATSPLLLLTCAPPPNRERILGCDDGEYDAETKSSEAQARWDFAAASRNGLEPCASKMVLVVQNGRDTVWPHNHLTGWSYCVTIPSWSFVPKTRNSDPVVGQFYRVQVGVQSPEGITRLHGVLRRFNDFLKLFADLNKEFPRKSIPPAPPKGLLRLKSRALLEERRSSLEEWITKLLSDIDISRCAAVASFLELEAAARFSFQDATQQNSETVPDSNNTVCSVQSPLHSSLSLVAGSSSVASDYGSDTAYEPSDLGTPRVGRDDNSDVGTDDLTLDEDITNPIEKLVKYGISNIDEGLFMGQTILEQLEGLPRHKANARHVNYVTQKDKSNGNLYDSSLLVNHNTMELFSEPGHAKVVGHVRKLSNESVGSDGSSLRGSDISNFGIPNSSGDGSHDLPGSALVSRETDSMGHTKLKSTGDTQLVFPLDQRNKLNRILSTMQRRLGTAKTDMEDLIVRLNQEITAKDFLATKVKDLEVELETTKQKNKENLQQAILIERERFTQMQWDMEELRRKSMEMEMKLKSESGRNSYQNLTKESIVQQQNDVLLQNSEATKEQLEILSKQYGELEAKSKADIKVLVKEVKSLRNSQTKLKKELSETIKENSETEKLLLHEGEKREQAEAAQRKLLEKCRFLFNQLQECNVSLPYECEDRAIMNSSSLNDAFNQLTTSDDQMDILLAEVESLEKEYGSAASNVDKTNGIKDGVICDDEVGKIIADLFIDNVRLRKQTNRVTRHALKFDMTASDDTPSMETVSST</sequence>
<dbReference type="EMBL" id="OY731406">
    <property type="protein sequence ID" value="CAJ1973702.1"/>
    <property type="molecule type" value="Genomic_DNA"/>
</dbReference>
<comment type="function">
    <text evidence="9">Acts as an effector of RABF2A and RABF2B. Involved in vacuolar transport of storage proteins. Regulates membrane trafficking to protein storage vacuoles (PSVs). Binds specifically to phosphatidylinositol 3-monophosphate (PtdIns3P).</text>
</comment>
<dbReference type="PANTHER" id="PTHR46856">
    <property type="entry name" value="PX DOMAIN-CONTAINING PROTEIN EREL1-RELATED"/>
    <property type="match status" value="1"/>
</dbReference>
<evidence type="ECO:0000256" key="7">
    <source>
        <dbReference type="ARBA" id="ARBA00023054"/>
    </source>
</evidence>
<dbReference type="GO" id="GO:0010008">
    <property type="term" value="C:endosome membrane"/>
    <property type="evidence" value="ECO:0007669"/>
    <property type="project" value="UniProtKB-SubCell"/>
</dbReference>
<evidence type="ECO:0000256" key="4">
    <source>
        <dbReference type="ARBA" id="ARBA00022490"/>
    </source>
</evidence>
<feature type="region of interest" description="Disordered" evidence="11">
    <location>
        <begin position="265"/>
        <end position="293"/>
    </location>
</feature>
<comment type="subcellular location">
    <subcellularLocation>
        <location evidence="2">Cytoplasm</location>
        <location evidence="2">Cytosol</location>
    </subcellularLocation>
    <subcellularLocation>
        <location evidence="1">Endosome membrane</location>
        <topology evidence="1">Peripheral membrane protein</topology>
    </subcellularLocation>
</comment>
<dbReference type="Proteomes" id="UP001189624">
    <property type="component" value="Chromosome 9"/>
</dbReference>
<keyword evidence="3" id="KW-0813">Transport</keyword>
<dbReference type="InterPro" id="IPR036871">
    <property type="entry name" value="PX_dom_sf"/>
</dbReference>
<feature type="coiled-coil region" evidence="10">
    <location>
        <begin position="485"/>
        <end position="623"/>
    </location>
</feature>
<keyword evidence="6" id="KW-0653">Protein transport</keyword>
<organism evidence="14 15">
    <name type="scientific">Sphenostylis stenocarpa</name>
    <dbReference type="NCBI Taxonomy" id="92480"/>
    <lineage>
        <taxon>Eukaryota</taxon>
        <taxon>Viridiplantae</taxon>
        <taxon>Streptophyta</taxon>
        <taxon>Embryophyta</taxon>
        <taxon>Tracheophyta</taxon>
        <taxon>Spermatophyta</taxon>
        <taxon>Magnoliopsida</taxon>
        <taxon>eudicotyledons</taxon>
        <taxon>Gunneridae</taxon>
        <taxon>Pentapetalae</taxon>
        <taxon>rosids</taxon>
        <taxon>fabids</taxon>
        <taxon>Fabales</taxon>
        <taxon>Fabaceae</taxon>
        <taxon>Papilionoideae</taxon>
        <taxon>50 kb inversion clade</taxon>
        <taxon>NPAAA clade</taxon>
        <taxon>indigoferoid/millettioid clade</taxon>
        <taxon>Phaseoleae</taxon>
        <taxon>Sphenostylis</taxon>
    </lineage>
</organism>
<feature type="coiled-coil region" evidence="10">
    <location>
        <begin position="688"/>
        <end position="715"/>
    </location>
</feature>
<dbReference type="AlphaFoldDB" id="A0AA86VMH1"/>
<evidence type="ECO:0000256" key="10">
    <source>
        <dbReference type="SAM" id="Coils"/>
    </source>
</evidence>
<dbReference type="PROSITE" id="PS50195">
    <property type="entry name" value="PX"/>
    <property type="match status" value="1"/>
</dbReference>
<feature type="signal peptide" evidence="12">
    <location>
        <begin position="1"/>
        <end position="31"/>
    </location>
</feature>
<dbReference type="InterPro" id="IPR001683">
    <property type="entry name" value="PX_dom"/>
</dbReference>
<evidence type="ECO:0000313" key="15">
    <source>
        <dbReference type="Proteomes" id="UP001189624"/>
    </source>
</evidence>
<dbReference type="GO" id="GO:0015031">
    <property type="term" value="P:protein transport"/>
    <property type="evidence" value="ECO:0007669"/>
    <property type="project" value="UniProtKB-KW"/>
</dbReference>
<keyword evidence="12" id="KW-0732">Signal</keyword>
<evidence type="ECO:0000256" key="2">
    <source>
        <dbReference type="ARBA" id="ARBA00004514"/>
    </source>
</evidence>
<evidence type="ECO:0000256" key="1">
    <source>
        <dbReference type="ARBA" id="ARBA00004481"/>
    </source>
</evidence>
<evidence type="ECO:0000256" key="12">
    <source>
        <dbReference type="SAM" id="SignalP"/>
    </source>
</evidence>
<proteinExistence type="predicted"/>
<evidence type="ECO:0000259" key="13">
    <source>
        <dbReference type="PROSITE" id="PS50195"/>
    </source>
</evidence>
<keyword evidence="8" id="KW-0472">Membrane</keyword>
<reference evidence="14" key="1">
    <citation type="submission" date="2023-10" db="EMBL/GenBank/DDBJ databases">
        <authorList>
            <person name="Domelevo Entfellner J.-B."/>
        </authorList>
    </citation>
    <scope>NUCLEOTIDE SEQUENCE</scope>
</reference>
<feature type="chain" id="PRO_5041713838" description="PX domain-containing protein" evidence="12">
    <location>
        <begin position="32"/>
        <end position="777"/>
    </location>
</feature>
<keyword evidence="5" id="KW-0967">Endosome</keyword>